<organism evidence="5 6">
    <name type="scientific">Plantactinospora alkalitolerans</name>
    <dbReference type="NCBI Taxonomy" id="2789879"/>
    <lineage>
        <taxon>Bacteria</taxon>
        <taxon>Bacillati</taxon>
        <taxon>Actinomycetota</taxon>
        <taxon>Actinomycetes</taxon>
        <taxon>Micromonosporales</taxon>
        <taxon>Micromonosporaceae</taxon>
        <taxon>Plantactinospora</taxon>
    </lineage>
</organism>
<comment type="caution">
    <text evidence="5">The sequence shown here is derived from an EMBL/GenBank/DDBJ whole genome shotgun (WGS) entry which is preliminary data.</text>
</comment>
<keyword evidence="1" id="KW-0175">Coiled coil</keyword>
<evidence type="ECO:0000256" key="2">
    <source>
        <dbReference type="SAM" id="MobiDB-lite"/>
    </source>
</evidence>
<feature type="compositionally biased region" description="Low complexity" evidence="2">
    <location>
        <begin position="334"/>
        <end position="343"/>
    </location>
</feature>
<keyword evidence="6" id="KW-1185">Reference proteome</keyword>
<accession>A0ABS0H348</accession>
<evidence type="ECO:0000313" key="6">
    <source>
        <dbReference type="Proteomes" id="UP000638560"/>
    </source>
</evidence>
<dbReference type="Pfam" id="PF13598">
    <property type="entry name" value="DUF4139"/>
    <property type="match status" value="1"/>
</dbReference>
<feature type="domain" description="DUF4139" evidence="3">
    <location>
        <begin position="231"/>
        <end position="552"/>
    </location>
</feature>
<dbReference type="EMBL" id="JADPUN010000239">
    <property type="protein sequence ID" value="MBF9132537.1"/>
    <property type="molecule type" value="Genomic_DNA"/>
</dbReference>
<evidence type="ECO:0000259" key="4">
    <source>
        <dbReference type="Pfam" id="PF13600"/>
    </source>
</evidence>
<name>A0ABS0H348_9ACTN</name>
<feature type="region of interest" description="Disordered" evidence="2">
    <location>
        <begin position="324"/>
        <end position="343"/>
    </location>
</feature>
<dbReference type="InterPro" id="IPR037291">
    <property type="entry name" value="DUF4139"/>
</dbReference>
<dbReference type="InterPro" id="IPR011935">
    <property type="entry name" value="CHP02231"/>
</dbReference>
<dbReference type="RefSeq" id="WP_196204064.1">
    <property type="nucleotide sequence ID" value="NZ_JADPUN010000239.1"/>
</dbReference>
<dbReference type="PANTHER" id="PTHR31005">
    <property type="entry name" value="DUF4139 DOMAIN-CONTAINING PROTEIN"/>
    <property type="match status" value="1"/>
</dbReference>
<sequence>MTPSPIDAPIVAVTVYPDRARVTRRIDLNLPAGEREHRVRFGPLPLGLRRDSLRVGGRGPATVLGVDVLTEVRPRATEGTAAELAFRRRALNAELAELADADAVEGQRADFLTLLAQRAGGSYARALAAGDASPADVAGFADSVAEQTAASQARRRELSRRRDETSDRLAAVERELAALSGERPADRLVAEVTLRIEPEDDGPEDDGPVRDEPEGAEPEDADGAAAEEVRLELSYVVEGAGWTSSYDLRLVDETLTLTWFGLVSQRTGEDWPECELLLSTARPTSGGTTLPELVPWYLRQAEPIGFSGAEGGPGGGPGYAVAAAGTPVPPPGGRPRSPGAAPRRVAPVAQPTATLEQGVMAATYQPARTVAVPADGGSHRAVVATLELPTRLDYLTAPIRTPGVHLRATAVNNSAHTLLPGPASVFHGGDFVGGTTLPTWAPGEEVKLALGQDDRIRVKRELVRRSDTKVTLGSTRRREAEYRISVANHTPRPARLTVLDQLPVSQSEGITVRELRLDPAPDERAGLGELIWRLELPPGQSREIVLGLRVELTRGVEMVGWRE</sequence>
<evidence type="ECO:0000259" key="3">
    <source>
        <dbReference type="Pfam" id="PF13598"/>
    </source>
</evidence>
<dbReference type="InterPro" id="IPR025554">
    <property type="entry name" value="DUF4140"/>
</dbReference>
<protein>
    <submittedName>
        <fullName evidence="5">DUF4139 domain-containing protein</fullName>
    </submittedName>
</protein>
<evidence type="ECO:0000313" key="5">
    <source>
        <dbReference type="EMBL" id="MBF9132537.1"/>
    </source>
</evidence>
<dbReference type="PANTHER" id="PTHR31005:SF8">
    <property type="entry name" value="DUF4139 DOMAIN-CONTAINING PROTEIN"/>
    <property type="match status" value="1"/>
</dbReference>
<feature type="region of interest" description="Disordered" evidence="2">
    <location>
        <begin position="194"/>
        <end position="225"/>
    </location>
</feature>
<feature type="coiled-coil region" evidence="1">
    <location>
        <begin position="155"/>
        <end position="182"/>
    </location>
</feature>
<feature type="domain" description="DUF4140" evidence="4">
    <location>
        <begin position="13"/>
        <end position="112"/>
    </location>
</feature>
<reference evidence="5 6" key="1">
    <citation type="submission" date="2020-11" db="EMBL/GenBank/DDBJ databases">
        <title>A novel isolate from a Black sea contaminated sediment with potential to produce alkanes: Plantactinospora alkalitolerans sp. nov.</title>
        <authorList>
            <person name="Carro L."/>
            <person name="Veyisoglu A."/>
            <person name="Guven K."/>
            <person name="Schumann P."/>
            <person name="Klenk H.-P."/>
            <person name="Sahin N."/>
        </authorList>
    </citation>
    <scope>NUCLEOTIDE SEQUENCE [LARGE SCALE GENOMIC DNA]</scope>
    <source>
        <strain evidence="5 6">S1510</strain>
    </source>
</reference>
<dbReference type="Pfam" id="PF13600">
    <property type="entry name" value="DUF4140"/>
    <property type="match status" value="1"/>
</dbReference>
<evidence type="ECO:0000256" key="1">
    <source>
        <dbReference type="SAM" id="Coils"/>
    </source>
</evidence>
<dbReference type="Proteomes" id="UP000638560">
    <property type="component" value="Unassembled WGS sequence"/>
</dbReference>
<gene>
    <name evidence="5" type="ORF">I0C86_26820</name>
</gene>
<dbReference type="NCBIfam" id="TIGR02231">
    <property type="entry name" value="mucoidy inhibitor MuiA family protein"/>
    <property type="match status" value="1"/>
</dbReference>
<proteinExistence type="predicted"/>